<protein>
    <submittedName>
        <fullName evidence="2">Uncharacterized protein</fullName>
    </submittedName>
</protein>
<evidence type="ECO:0000256" key="1">
    <source>
        <dbReference type="SAM" id="MobiDB-lite"/>
    </source>
</evidence>
<dbReference type="Proteomes" id="UP000317650">
    <property type="component" value="Chromosome 10"/>
</dbReference>
<reference evidence="2 3" key="1">
    <citation type="journal article" date="2019" name="Nat. Plants">
        <title>Genome sequencing of Musa balbisiana reveals subgenome evolution and function divergence in polyploid bananas.</title>
        <authorList>
            <person name="Yao X."/>
        </authorList>
    </citation>
    <scope>NUCLEOTIDE SEQUENCE [LARGE SCALE GENOMIC DNA]</scope>
    <source>
        <strain evidence="3">cv. DH-PKW</strain>
        <tissue evidence="2">Leaves</tissue>
    </source>
</reference>
<feature type="region of interest" description="Disordered" evidence="1">
    <location>
        <begin position="1"/>
        <end position="73"/>
    </location>
</feature>
<sequence length="73" mass="7038">MSGKGKGSGGDKGGGGGHSAKSGGGGNNSGKSGGGGSGAMKAPGGEGFISREAFERNPQSYFHDLHDGDKARK</sequence>
<feature type="compositionally biased region" description="Basic and acidic residues" evidence="1">
    <location>
        <begin position="63"/>
        <end position="73"/>
    </location>
</feature>
<dbReference type="PANTHER" id="PTHR33333">
    <property type="entry name" value="ERYTHROCYTE MEMBRANE PROTEIN 1-LIKE"/>
    <property type="match status" value="1"/>
</dbReference>
<dbReference type="STRING" id="52838.A0A4S8IV00"/>
<accession>A0A4S8IV00</accession>
<comment type="caution">
    <text evidence="2">The sequence shown here is derived from an EMBL/GenBank/DDBJ whole genome shotgun (WGS) entry which is preliminary data.</text>
</comment>
<feature type="compositionally biased region" description="Gly residues" evidence="1">
    <location>
        <begin position="1"/>
        <end position="38"/>
    </location>
</feature>
<dbReference type="InterPro" id="IPR039926">
    <property type="entry name" value="Egg_app_1"/>
</dbReference>
<dbReference type="PANTHER" id="PTHR33333:SF38">
    <property type="entry name" value="EXPRESSED PROTEIN"/>
    <property type="match status" value="1"/>
</dbReference>
<proteinExistence type="predicted"/>
<dbReference type="EMBL" id="PYDT01000008">
    <property type="protein sequence ID" value="THU52601.1"/>
    <property type="molecule type" value="Genomic_DNA"/>
</dbReference>
<evidence type="ECO:0000313" key="3">
    <source>
        <dbReference type="Proteomes" id="UP000317650"/>
    </source>
</evidence>
<name>A0A4S8IV00_MUSBA</name>
<keyword evidence="3" id="KW-1185">Reference proteome</keyword>
<evidence type="ECO:0000313" key="2">
    <source>
        <dbReference type="EMBL" id="THU52601.1"/>
    </source>
</evidence>
<dbReference type="AlphaFoldDB" id="A0A4S8IV00"/>
<gene>
    <name evidence="2" type="ORF">C4D60_Mb10t05680</name>
</gene>
<organism evidence="2 3">
    <name type="scientific">Musa balbisiana</name>
    <name type="common">Banana</name>
    <dbReference type="NCBI Taxonomy" id="52838"/>
    <lineage>
        <taxon>Eukaryota</taxon>
        <taxon>Viridiplantae</taxon>
        <taxon>Streptophyta</taxon>
        <taxon>Embryophyta</taxon>
        <taxon>Tracheophyta</taxon>
        <taxon>Spermatophyta</taxon>
        <taxon>Magnoliopsida</taxon>
        <taxon>Liliopsida</taxon>
        <taxon>Zingiberales</taxon>
        <taxon>Musaceae</taxon>
        <taxon>Musa</taxon>
    </lineage>
</organism>